<dbReference type="Proteomes" id="UP000838756">
    <property type="component" value="Unassembled WGS sequence"/>
</dbReference>
<dbReference type="OrthoDB" id="407509at2759"/>
<evidence type="ECO:0000313" key="1">
    <source>
        <dbReference type="EMBL" id="CAH2243236.1"/>
    </source>
</evidence>
<evidence type="ECO:0000313" key="2">
    <source>
        <dbReference type="Proteomes" id="UP000838756"/>
    </source>
</evidence>
<organism evidence="1 2">
    <name type="scientific">Pararge aegeria aegeria</name>
    <dbReference type="NCBI Taxonomy" id="348720"/>
    <lineage>
        <taxon>Eukaryota</taxon>
        <taxon>Metazoa</taxon>
        <taxon>Ecdysozoa</taxon>
        <taxon>Arthropoda</taxon>
        <taxon>Hexapoda</taxon>
        <taxon>Insecta</taxon>
        <taxon>Pterygota</taxon>
        <taxon>Neoptera</taxon>
        <taxon>Endopterygota</taxon>
        <taxon>Lepidoptera</taxon>
        <taxon>Glossata</taxon>
        <taxon>Ditrysia</taxon>
        <taxon>Papilionoidea</taxon>
        <taxon>Nymphalidae</taxon>
        <taxon>Satyrinae</taxon>
        <taxon>Satyrini</taxon>
        <taxon>Parargina</taxon>
        <taxon>Pararge</taxon>
    </lineage>
</organism>
<protein>
    <submittedName>
        <fullName evidence="1">Jg14534 protein</fullName>
    </submittedName>
</protein>
<dbReference type="AlphaFoldDB" id="A0A8S4S0A0"/>
<name>A0A8S4S0A0_9NEOP</name>
<keyword evidence="2" id="KW-1185">Reference proteome</keyword>
<dbReference type="EMBL" id="CAKXAJ010025723">
    <property type="protein sequence ID" value="CAH2243236.1"/>
    <property type="molecule type" value="Genomic_DNA"/>
</dbReference>
<reference evidence="1" key="1">
    <citation type="submission" date="2022-03" db="EMBL/GenBank/DDBJ databases">
        <authorList>
            <person name="Lindestad O."/>
        </authorList>
    </citation>
    <scope>NUCLEOTIDE SEQUENCE</scope>
</reference>
<sequence>MERSILGLRVKDRVNNKKIRKKTKLVDVTKRIRILKWNWAGHVCRLQPERWTKKVTEWVPRNETRKRGRPRKRWRDIFHQRCGPDWMRKARDRKLWRDLGEAYAVEAT</sequence>
<gene>
    <name evidence="1" type="primary">jg14534</name>
    <name evidence="1" type="ORF">PAEG_LOCUS19404</name>
</gene>
<comment type="caution">
    <text evidence="1">The sequence shown here is derived from an EMBL/GenBank/DDBJ whole genome shotgun (WGS) entry which is preliminary data.</text>
</comment>
<proteinExistence type="predicted"/>
<accession>A0A8S4S0A0</accession>